<dbReference type="Proteomes" id="UP000288951">
    <property type="component" value="Unassembled WGS sequence"/>
</dbReference>
<keyword evidence="2" id="KW-0645">Protease</keyword>
<keyword evidence="8" id="KW-1015">Disulfide bond</keyword>
<dbReference type="Proteomes" id="UP000238180">
    <property type="component" value="Unassembled WGS sequence"/>
</dbReference>
<dbReference type="AlphaFoldDB" id="A0A2N9PE23"/>
<evidence type="ECO:0000259" key="9">
    <source>
        <dbReference type="Pfam" id="PF05572"/>
    </source>
</evidence>
<dbReference type="Pfam" id="PF05572">
    <property type="entry name" value="Peptidase_M43"/>
    <property type="match status" value="1"/>
</dbReference>
<protein>
    <submittedName>
        <fullName evidence="11">Pregnancy-associated plasma protein-A</fullName>
    </submittedName>
</protein>
<accession>A0A2N9PE23</accession>
<evidence type="ECO:0000256" key="4">
    <source>
        <dbReference type="ARBA" id="ARBA00022729"/>
    </source>
</evidence>
<dbReference type="GO" id="GO:0046872">
    <property type="term" value="F:metal ion binding"/>
    <property type="evidence" value="ECO:0007669"/>
    <property type="project" value="UniProtKB-KW"/>
</dbReference>
<evidence type="ECO:0000256" key="2">
    <source>
        <dbReference type="ARBA" id="ARBA00022670"/>
    </source>
</evidence>
<dbReference type="PANTHER" id="PTHR47466:SF1">
    <property type="entry name" value="METALLOPROTEASE MEP1 (AFU_ORTHOLOGUE AFUA_1G07730)-RELATED"/>
    <property type="match status" value="1"/>
</dbReference>
<evidence type="ECO:0000313" key="10">
    <source>
        <dbReference type="EMBL" id="RVU91843.1"/>
    </source>
</evidence>
<dbReference type="InterPro" id="IPR008754">
    <property type="entry name" value="Peptidase_M43"/>
</dbReference>
<evidence type="ECO:0000313" key="13">
    <source>
        <dbReference type="Proteomes" id="UP000288951"/>
    </source>
</evidence>
<dbReference type="PROSITE" id="PS51257">
    <property type="entry name" value="PROKAR_LIPOPROTEIN"/>
    <property type="match status" value="1"/>
</dbReference>
<dbReference type="GO" id="GO:0008237">
    <property type="term" value="F:metallopeptidase activity"/>
    <property type="evidence" value="ECO:0007669"/>
    <property type="project" value="UniProtKB-KW"/>
</dbReference>
<evidence type="ECO:0000256" key="7">
    <source>
        <dbReference type="ARBA" id="ARBA00023049"/>
    </source>
</evidence>
<dbReference type="EMBL" id="OLKH01000149">
    <property type="protein sequence ID" value="SPE78563.1"/>
    <property type="molecule type" value="Genomic_DNA"/>
</dbReference>
<reference evidence="10" key="2">
    <citation type="submission" date="2018-12" db="EMBL/GenBank/DDBJ databases">
        <title>Draft genome sequence of Flaovobacterium columnare ARS1 isolated from channel catfish in Alabama.</title>
        <authorList>
            <person name="Cai W."/>
            <person name="Arias C."/>
        </authorList>
    </citation>
    <scope>NUCLEOTIDE SEQUENCE [LARGE SCALE GENOMIC DNA]</scope>
    <source>
        <strain evidence="10">ARS1</strain>
    </source>
</reference>
<dbReference type="GO" id="GO:0006508">
    <property type="term" value="P:proteolysis"/>
    <property type="evidence" value="ECO:0007669"/>
    <property type="project" value="UniProtKB-KW"/>
</dbReference>
<evidence type="ECO:0000256" key="1">
    <source>
        <dbReference type="ARBA" id="ARBA00008721"/>
    </source>
</evidence>
<dbReference type="SUPFAM" id="SSF55486">
    <property type="entry name" value="Metalloproteases ('zincins'), catalytic domain"/>
    <property type="match status" value="1"/>
</dbReference>
<keyword evidence="4" id="KW-0732">Signal</keyword>
<dbReference type="EMBL" id="RQSM01000002">
    <property type="protein sequence ID" value="RVU91843.1"/>
    <property type="molecule type" value="Genomic_DNA"/>
</dbReference>
<evidence type="ECO:0000313" key="11">
    <source>
        <dbReference type="EMBL" id="SPE78563.1"/>
    </source>
</evidence>
<dbReference type="PANTHER" id="PTHR47466">
    <property type="match status" value="1"/>
</dbReference>
<comment type="similarity">
    <text evidence="1">Belongs to the peptidase M43B family.</text>
</comment>
<evidence type="ECO:0000313" key="12">
    <source>
        <dbReference type="Proteomes" id="UP000238180"/>
    </source>
</evidence>
<dbReference type="OrthoDB" id="6278496at2"/>
<dbReference type="RefSeq" id="WP_105197012.1">
    <property type="nucleotide sequence ID" value="NZ_OLKH01000149.1"/>
</dbReference>
<dbReference type="Gene3D" id="3.40.390.10">
    <property type="entry name" value="Collagenase (Catalytic Domain)"/>
    <property type="match status" value="1"/>
</dbReference>
<gene>
    <name evidence="10" type="ORF">EH230_02370</name>
    <name evidence="11" type="ORF">FLACOL_02579</name>
</gene>
<evidence type="ECO:0000256" key="3">
    <source>
        <dbReference type="ARBA" id="ARBA00022723"/>
    </source>
</evidence>
<dbReference type="InterPro" id="IPR024079">
    <property type="entry name" value="MetalloPept_cat_dom_sf"/>
</dbReference>
<organism evidence="11 12">
    <name type="scientific">Flavobacterium columnare</name>
    <dbReference type="NCBI Taxonomy" id="996"/>
    <lineage>
        <taxon>Bacteria</taxon>
        <taxon>Pseudomonadati</taxon>
        <taxon>Bacteroidota</taxon>
        <taxon>Flavobacteriia</taxon>
        <taxon>Flavobacteriales</taxon>
        <taxon>Flavobacteriaceae</taxon>
        <taxon>Flavobacterium</taxon>
    </lineage>
</organism>
<keyword evidence="13" id="KW-1185">Reference proteome</keyword>
<keyword evidence="5" id="KW-0378">Hydrolase</keyword>
<evidence type="ECO:0000256" key="8">
    <source>
        <dbReference type="ARBA" id="ARBA00023157"/>
    </source>
</evidence>
<reference evidence="11" key="1">
    <citation type="submission" date="2018-02" db="EMBL/GenBank/DDBJ databases">
        <authorList>
            <person name="Cohen D.B."/>
            <person name="Kent A.D."/>
        </authorList>
    </citation>
    <scope>NUCLEOTIDE SEQUENCE [LARGE SCALE GENOMIC DNA]</scope>
    <source>
        <strain evidence="11">CIP109753</strain>
    </source>
</reference>
<keyword evidence="6" id="KW-0862">Zinc</keyword>
<evidence type="ECO:0000256" key="6">
    <source>
        <dbReference type="ARBA" id="ARBA00022833"/>
    </source>
</evidence>
<keyword evidence="7" id="KW-0482">Metalloprotease</keyword>
<name>A0A2N9PE23_9FLAO</name>
<keyword evidence="3" id="KW-0479">Metal-binding</keyword>
<feature type="domain" description="Peptidase M43 pregnancy-associated plasma-A" evidence="9">
    <location>
        <begin position="154"/>
        <end position="299"/>
    </location>
</feature>
<evidence type="ECO:0000256" key="5">
    <source>
        <dbReference type="ARBA" id="ARBA00022801"/>
    </source>
</evidence>
<proteinExistence type="inferred from homology"/>
<sequence>MKKLSITMLIASLSVLSCQKENITEDKTVNYPENTAFNNLKNRYDDSYDSKKTYTLTEKREIPVQFNILYKKGKRGNRITDQDVQKQIQILNESFQGKDGDFRNTPQEFSKLASGDTKISFVLKGINRKETEFDAALGQQEWFKTKEYGFLAENTEKTLNIWILDSLYDEDGDDFAGYASPLSGDRNYWGIALNSLYFYDPSPSNQNLIKVGHTKGKILVHEVGHYFGLYHLSGPKGNCGDDLVSDTPPAPKEHYGFQKHPLKEVCHGVEYPQMFVNYMDYAADEQRTMFTKGQANKMFFTFQDGKPHQKLGLKK</sequence>